<sequence length="54" mass="5396">MELEPWLVILIGIISGIIGFVIACALCACVIIILGCAGLIGIGNLVGDINIGGS</sequence>
<reference evidence="2" key="1">
    <citation type="journal article" date="2019" name="MBio">
        <title>Virus Genomes from Deep Sea Sediments Expand the Ocean Megavirome and Support Independent Origins of Viral Gigantism.</title>
        <authorList>
            <person name="Backstrom D."/>
            <person name="Yutin N."/>
            <person name="Jorgensen S.L."/>
            <person name="Dharamshi J."/>
            <person name="Homa F."/>
            <person name="Zaremba-Niedwiedzka K."/>
            <person name="Spang A."/>
            <person name="Wolf Y.I."/>
            <person name="Koonin E.V."/>
            <person name="Ettema T.J."/>
        </authorList>
    </citation>
    <scope>NUCLEOTIDE SEQUENCE</scope>
</reference>
<organism evidence="2">
    <name type="scientific">Mimivirus LCMiAC01</name>
    <dbReference type="NCBI Taxonomy" id="2506608"/>
    <lineage>
        <taxon>Viruses</taxon>
        <taxon>Varidnaviria</taxon>
        <taxon>Bamfordvirae</taxon>
        <taxon>Nucleocytoviricota</taxon>
        <taxon>Megaviricetes</taxon>
        <taxon>Imitervirales</taxon>
        <taxon>Mimiviridae</taxon>
        <taxon>Klosneuvirinae</taxon>
    </lineage>
</organism>
<keyword evidence="1" id="KW-0472">Membrane</keyword>
<name>A0A481Z1Q1_9VIRU</name>
<dbReference type="EMBL" id="MK500395">
    <property type="protein sequence ID" value="QBK88704.1"/>
    <property type="molecule type" value="Genomic_DNA"/>
</dbReference>
<keyword evidence="1" id="KW-1133">Transmembrane helix</keyword>
<gene>
    <name evidence="2" type="ORF">LCMiAC01_03820</name>
</gene>
<accession>A0A481Z1Q1</accession>
<feature type="transmembrane region" description="Helical" evidence="1">
    <location>
        <begin position="6"/>
        <end position="34"/>
    </location>
</feature>
<protein>
    <recommendedName>
        <fullName evidence="3">Transmembrane protein</fullName>
    </recommendedName>
</protein>
<proteinExistence type="predicted"/>
<keyword evidence="1" id="KW-0812">Transmembrane</keyword>
<evidence type="ECO:0008006" key="3">
    <source>
        <dbReference type="Google" id="ProtNLM"/>
    </source>
</evidence>
<evidence type="ECO:0000313" key="2">
    <source>
        <dbReference type="EMBL" id="QBK88704.1"/>
    </source>
</evidence>
<evidence type="ECO:0000256" key="1">
    <source>
        <dbReference type="SAM" id="Phobius"/>
    </source>
</evidence>